<comment type="caution">
    <text evidence="2">The sequence shown here is derived from an EMBL/GenBank/DDBJ whole genome shotgun (WGS) entry which is preliminary data.</text>
</comment>
<proteinExistence type="predicted"/>
<evidence type="ECO:0000256" key="1">
    <source>
        <dbReference type="SAM" id="MobiDB-lite"/>
    </source>
</evidence>
<organism evidence="2 3">
    <name type="scientific">Brassica cretica</name>
    <name type="common">Mustard</name>
    <dbReference type="NCBI Taxonomy" id="69181"/>
    <lineage>
        <taxon>Eukaryota</taxon>
        <taxon>Viridiplantae</taxon>
        <taxon>Streptophyta</taxon>
        <taxon>Embryophyta</taxon>
        <taxon>Tracheophyta</taxon>
        <taxon>Spermatophyta</taxon>
        <taxon>Magnoliopsida</taxon>
        <taxon>eudicotyledons</taxon>
        <taxon>Gunneridae</taxon>
        <taxon>Pentapetalae</taxon>
        <taxon>rosids</taxon>
        <taxon>malvids</taxon>
        <taxon>Brassicales</taxon>
        <taxon>Brassicaceae</taxon>
        <taxon>Brassiceae</taxon>
        <taxon>Brassica</taxon>
    </lineage>
</organism>
<accession>A0A8S9PEK9</accession>
<feature type="compositionally biased region" description="Polar residues" evidence="1">
    <location>
        <begin position="63"/>
        <end position="91"/>
    </location>
</feature>
<sequence length="256" mass="28714">MSTHTLQAQDGEVLLLYPKEQKHTGSAVLVQRAEILLIRQRYKGHWQGRQRSSPASGNLHVSEGSTPKPSGSKRISSTNSGFIGTKPTNLQKDLRPAKSTRNCRTTRPTKVLLPQSCPIDLEGTPNGSTEGNECYLDNSPHPIDIESGPSPEDKVPKDKSTGPTRSEHEALRSLRFQRRITRDYEFLHDVRRYLTVVRQRIGLHASSKGLVPPKERMRKIAVFTRLLPSTELLHPRIRVYALQKIILQPISNHGGT</sequence>
<evidence type="ECO:0000313" key="3">
    <source>
        <dbReference type="Proteomes" id="UP000712600"/>
    </source>
</evidence>
<protein>
    <submittedName>
        <fullName evidence="2">Uncharacterized protein</fullName>
    </submittedName>
</protein>
<feature type="compositionally biased region" description="Basic and acidic residues" evidence="1">
    <location>
        <begin position="151"/>
        <end position="169"/>
    </location>
</feature>
<reference evidence="2" key="1">
    <citation type="submission" date="2019-12" db="EMBL/GenBank/DDBJ databases">
        <title>Genome sequencing and annotation of Brassica cretica.</title>
        <authorList>
            <person name="Studholme D.J."/>
            <person name="Sarris P."/>
        </authorList>
    </citation>
    <scope>NUCLEOTIDE SEQUENCE</scope>
    <source>
        <strain evidence="2">PFS-109/04</strain>
        <tissue evidence="2">Leaf</tissue>
    </source>
</reference>
<evidence type="ECO:0000313" key="2">
    <source>
        <dbReference type="EMBL" id="KAF3514576.1"/>
    </source>
</evidence>
<dbReference type="EMBL" id="QGKX02001521">
    <property type="protein sequence ID" value="KAF3514576.1"/>
    <property type="molecule type" value="Genomic_DNA"/>
</dbReference>
<feature type="region of interest" description="Disordered" evidence="1">
    <location>
        <begin position="138"/>
        <end position="169"/>
    </location>
</feature>
<gene>
    <name evidence="2" type="ORF">F2Q69_00007514</name>
</gene>
<name>A0A8S9PEK9_BRACR</name>
<dbReference type="Proteomes" id="UP000712600">
    <property type="component" value="Unassembled WGS sequence"/>
</dbReference>
<dbReference type="AlphaFoldDB" id="A0A8S9PEK9"/>
<feature type="region of interest" description="Disordered" evidence="1">
    <location>
        <begin position="46"/>
        <end position="107"/>
    </location>
</feature>